<feature type="non-terminal residue" evidence="2">
    <location>
        <position position="1"/>
    </location>
</feature>
<sequence length="247" mass="27402">LLKLPIEGGILLPGMDLTTSQFGLLNLPNFELTTECGDNCVMMSDKNVVKVVNFVMLTEIPHLIDFWPAEQCECKMYLMPIIATDEFTVFPIEKFGNMPAKPNLNKVSTTNLRRVGTRKRVAKVLDDYVDATYSGSDPQNLHKIPVPPNQNIRPPKASRTSANADNTFQDCSIGAGNILSFTHDNNDGPIFRTQQTSQGTEQWSFRDHITLSEDESLASQDSQGSKEDTAASTNFEAERELQGLTSQ</sequence>
<evidence type="ECO:0000313" key="2">
    <source>
        <dbReference type="EMBL" id="KZR99782.1"/>
    </source>
</evidence>
<gene>
    <name evidence="2" type="ORF">APZ42_004222</name>
</gene>
<organism evidence="2 3">
    <name type="scientific">Daphnia magna</name>
    <dbReference type="NCBI Taxonomy" id="35525"/>
    <lineage>
        <taxon>Eukaryota</taxon>
        <taxon>Metazoa</taxon>
        <taxon>Ecdysozoa</taxon>
        <taxon>Arthropoda</taxon>
        <taxon>Crustacea</taxon>
        <taxon>Branchiopoda</taxon>
        <taxon>Diplostraca</taxon>
        <taxon>Cladocera</taxon>
        <taxon>Anomopoda</taxon>
        <taxon>Daphniidae</taxon>
        <taxon>Daphnia</taxon>
    </lineage>
</organism>
<comment type="caution">
    <text evidence="2">The sequence shown here is derived from an EMBL/GenBank/DDBJ whole genome shotgun (WGS) entry which is preliminary data.</text>
</comment>
<feature type="region of interest" description="Disordered" evidence="1">
    <location>
        <begin position="136"/>
        <end position="164"/>
    </location>
</feature>
<reference evidence="2 3" key="1">
    <citation type="submission" date="2016-03" db="EMBL/GenBank/DDBJ databases">
        <title>EvidentialGene: Evidence-directed Construction of Genes on Genomes.</title>
        <authorList>
            <person name="Gilbert D.G."/>
            <person name="Choi J.-H."/>
            <person name="Mockaitis K."/>
            <person name="Colbourne J."/>
            <person name="Pfrender M."/>
        </authorList>
    </citation>
    <scope>NUCLEOTIDE SEQUENCE [LARGE SCALE GENOMIC DNA]</scope>
    <source>
        <strain evidence="2 3">Xinb3</strain>
        <tissue evidence="2">Complete organism</tissue>
    </source>
</reference>
<feature type="non-terminal residue" evidence="2">
    <location>
        <position position="247"/>
    </location>
</feature>
<dbReference type="Proteomes" id="UP000076858">
    <property type="component" value="Unassembled WGS sequence"/>
</dbReference>
<protein>
    <submittedName>
        <fullName evidence="2">Uncharacterized protein</fullName>
    </submittedName>
</protein>
<name>A0A162F0T6_9CRUS</name>
<evidence type="ECO:0000313" key="3">
    <source>
        <dbReference type="Proteomes" id="UP000076858"/>
    </source>
</evidence>
<feature type="region of interest" description="Disordered" evidence="1">
    <location>
        <begin position="210"/>
        <end position="247"/>
    </location>
</feature>
<keyword evidence="3" id="KW-1185">Reference proteome</keyword>
<proteinExistence type="predicted"/>
<dbReference type="AlphaFoldDB" id="A0A162F0T6"/>
<accession>A0A162F0T6</accession>
<evidence type="ECO:0000256" key="1">
    <source>
        <dbReference type="SAM" id="MobiDB-lite"/>
    </source>
</evidence>
<dbReference type="OrthoDB" id="6387584at2759"/>
<dbReference type="EMBL" id="LRGB01012650">
    <property type="protein sequence ID" value="KZR99782.1"/>
    <property type="molecule type" value="Genomic_DNA"/>
</dbReference>